<accession>A0ABN1MUQ1</accession>
<protein>
    <recommendedName>
        <fullName evidence="3">Capsule assembly protein Wzi</fullName>
    </recommendedName>
</protein>
<dbReference type="Proteomes" id="UP001501126">
    <property type="component" value="Unassembled WGS sequence"/>
</dbReference>
<proteinExistence type="predicted"/>
<dbReference type="InterPro" id="IPR038636">
    <property type="entry name" value="Wzi_sf"/>
</dbReference>
<dbReference type="RefSeq" id="WP_343790453.1">
    <property type="nucleotide sequence ID" value="NZ_BAAAFH010000022.1"/>
</dbReference>
<keyword evidence="2" id="KW-1185">Reference proteome</keyword>
<dbReference type="Gene3D" id="2.40.160.130">
    <property type="entry name" value="Capsule assembly protein Wzi"/>
    <property type="match status" value="1"/>
</dbReference>
<gene>
    <name evidence="1" type="ORF">GCM10009118_32320</name>
</gene>
<evidence type="ECO:0000313" key="1">
    <source>
        <dbReference type="EMBL" id="GAA0876822.1"/>
    </source>
</evidence>
<comment type="caution">
    <text evidence="1">The sequence shown here is derived from an EMBL/GenBank/DDBJ whole genome shotgun (WGS) entry which is preliminary data.</text>
</comment>
<name>A0ABN1MUQ1_9FLAO</name>
<dbReference type="EMBL" id="BAAAFH010000022">
    <property type="protein sequence ID" value="GAA0876822.1"/>
    <property type="molecule type" value="Genomic_DNA"/>
</dbReference>
<sequence>MRILLIVIGVLVFRLAYSQERLLWNTYFVEDSTESDGWKSFDRHTSIYPQIAKRRTDMKKDTVDYTHTNLFSIFPVADLVGGITENRLDLRTGVGVGIEYAPVKGLYMQLGYAGGLANRDAIIYSGGAYPTAFFRFQNQGFTTYQYHDLRGRISYSPNKFFNFQVGLDNNKFGEGDRSLLLDGYGTPYPFVSLRLRVWRAEYVILHQLLRERDLAGGFFRKHAATHYLSLNLFKGFNFSFFESVIYSGKAGSQSRPFEWEYLNPFILYRPVEYGLGSSDKVQIGIQLSQKIYPSLQVYGQLMIDDFLLKEIMAANGWWANKFAAQLGVKGRNVFGIKGLRYLTEVNFARPYTYTHGTTGQSFTHQGTVLAHPYGANFAEWNTRLRYVGERWDFNVDVVYALRGSDFSDSISWGGDIIQSYNNRPGEYGFYIGNGDKYNWTKVQLTTGYMVVPKWRMRAFVTVEYLGKSHGGKLRSYLGGFLGLRTELWNDPRNY</sequence>
<organism evidence="1 2">
    <name type="scientific">Wandonia haliotis</name>
    <dbReference type="NCBI Taxonomy" id="574963"/>
    <lineage>
        <taxon>Bacteria</taxon>
        <taxon>Pseudomonadati</taxon>
        <taxon>Bacteroidota</taxon>
        <taxon>Flavobacteriia</taxon>
        <taxon>Flavobacteriales</taxon>
        <taxon>Crocinitomicaceae</taxon>
        <taxon>Wandonia</taxon>
    </lineage>
</organism>
<evidence type="ECO:0008006" key="3">
    <source>
        <dbReference type="Google" id="ProtNLM"/>
    </source>
</evidence>
<evidence type="ECO:0000313" key="2">
    <source>
        <dbReference type="Proteomes" id="UP001501126"/>
    </source>
</evidence>
<reference evidence="1 2" key="1">
    <citation type="journal article" date="2019" name="Int. J. Syst. Evol. Microbiol.">
        <title>The Global Catalogue of Microorganisms (GCM) 10K type strain sequencing project: providing services to taxonomists for standard genome sequencing and annotation.</title>
        <authorList>
            <consortium name="The Broad Institute Genomics Platform"/>
            <consortium name="The Broad Institute Genome Sequencing Center for Infectious Disease"/>
            <person name="Wu L."/>
            <person name="Ma J."/>
        </authorList>
    </citation>
    <scope>NUCLEOTIDE SEQUENCE [LARGE SCALE GENOMIC DNA]</scope>
    <source>
        <strain evidence="1 2">JCM 16083</strain>
    </source>
</reference>